<proteinExistence type="predicted"/>
<accession>A0A453CZY4</accession>
<keyword evidence="7" id="KW-1185">Reference proteome</keyword>
<reference evidence="7" key="1">
    <citation type="journal article" date="2014" name="Science">
        <title>Ancient hybridizations among the ancestral genomes of bread wheat.</title>
        <authorList>
            <consortium name="International Wheat Genome Sequencing Consortium,"/>
            <person name="Marcussen T."/>
            <person name="Sandve S.R."/>
            <person name="Heier L."/>
            <person name="Spannagl M."/>
            <person name="Pfeifer M."/>
            <person name="Jakobsen K.S."/>
            <person name="Wulff B.B."/>
            <person name="Steuernagel B."/>
            <person name="Mayer K.F."/>
            <person name="Olsen O.A."/>
        </authorList>
    </citation>
    <scope>NUCLEOTIDE SEQUENCE [LARGE SCALE GENOMIC DNA]</scope>
    <source>
        <strain evidence="7">cv. AL8/78</strain>
    </source>
</reference>
<dbReference type="GO" id="GO:0008270">
    <property type="term" value="F:zinc ion binding"/>
    <property type="evidence" value="ECO:0007669"/>
    <property type="project" value="UniProtKB-KW"/>
</dbReference>
<dbReference type="InterPro" id="IPR036443">
    <property type="entry name" value="Znf_RanBP2_sf"/>
</dbReference>
<dbReference type="EnsemblPlants" id="AET2Gv21033000.5">
    <property type="protein sequence ID" value="AET2Gv21033000.5"/>
    <property type="gene ID" value="AET2Gv21033000"/>
</dbReference>
<protein>
    <recommendedName>
        <fullName evidence="5">RanBP2-type domain-containing protein</fullName>
    </recommendedName>
</protein>
<dbReference type="SUPFAM" id="SSF90209">
    <property type="entry name" value="Ran binding protein zinc finger-like"/>
    <property type="match status" value="1"/>
</dbReference>
<name>A0A453CZY4_AEGTS</name>
<reference evidence="6" key="4">
    <citation type="submission" date="2019-03" db="UniProtKB">
        <authorList>
            <consortium name="EnsemblPlants"/>
        </authorList>
    </citation>
    <scope>IDENTIFICATION</scope>
</reference>
<sequence>MQTGMKRKKINHLLTFWRCRLDCNVQNYANRTECFRCNAPKSYYG</sequence>
<keyword evidence="1" id="KW-0479">Metal-binding</keyword>
<evidence type="ECO:0000256" key="3">
    <source>
        <dbReference type="ARBA" id="ARBA00022833"/>
    </source>
</evidence>
<reference evidence="7" key="2">
    <citation type="journal article" date="2017" name="Nat. Plants">
        <title>The Aegilops tauschii genome reveals multiple impacts of transposons.</title>
        <authorList>
            <person name="Zhao G."/>
            <person name="Zou C."/>
            <person name="Li K."/>
            <person name="Wang K."/>
            <person name="Li T."/>
            <person name="Gao L."/>
            <person name="Zhang X."/>
            <person name="Wang H."/>
            <person name="Yang Z."/>
            <person name="Liu X."/>
            <person name="Jiang W."/>
            <person name="Mao L."/>
            <person name="Kong X."/>
            <person name="Jiao Y."/>
            <person name="Jia J."/>
        </authorList>
    </citation>
    <scope>NUCLEOTIDE SEQUENCE [LARGE SCALE GENOMIC DNA]</scope>
    <source>
        <strain evidence="7">cv. AL8/78</strain>
    </source>
</reference>
<feature type="domain" description="RanBP2-type" evidence="5">
    <location>
        <begin position="9"/>
        <end position="43"/>
    </location>
</feature>
<keyword evidence="3" id="KW-0862">Zinc</keyword>
<dbReference type="PROSITE" id="PS50199">
    <property type="entry name" value="ZF_RANBP2_2"/>
    <property type="match status" value="1"/>
</dbReference>
<reference evidence="6" key="3">
    <citation type="journal article" date="2017" name="Nature">
        <title>Genome sequence of the progenitor of the wheat D genome Aegilops tauschii.</title>
        <authorList>
            <person name="Luo M.C."/>
            <person name="Gu Y.Q."/>
            <person name="Puiu D."/>
            <person name="Wang H."/>
            <person name="Twardziok S.O."/>
            <person name="Deal K.R."/>
            <person name="Huo N."/>
            <person name="Zhu T."/>
            <person name="Wang L."/>
            <person name="Wang Y."/>
            <person name="McGuire P.E."/>
            <person name="Liu S."/>
            <person name="Long H."/>
            <person name="Ramasamy R.K."/>
            <person name="Rodriguez J.C."/>
            <person name="Van S.L."/>
            <person name="Yuan L."/>
            <person name="Wang Z."/>
            <person name="Xia Z."/>
            <person name="Xiao L."/>
            <person name="Anderson O.D."/>
            <person name="Ouyang S."/>
            <person name="Liang Y."/>
            <person name="Zimin A.V."/>
            <person name="Pertea G."/>
            <person name="Qi P."/>
            <person name="Bennetzen J.L."/>
            <person name="Dai X."/>
            <person name="Dawson M.W."/>
            <person name="Muller H.G."/>
            <person name="Kugler K."/>
            <person name="Rivarola-Duarte L."/>
            <person name="Spannagl M."/>
            <person name="Mayer K.F.X."/>
            <person name="Lu F.H."/>
            <person name="Bevan M.W."/>
            <person name="Leroy P."/>
            <person name="Li P."/>
            <person name="You F.M."/>
            <person name="Sun Q."/>
            <person name="Liu Z."/>
            <person name="Lyons E."/>
            <person name="Wicker T."/>
            <person name="Salzberg S.L."/>
            <person name="Devos K.M."/>
            <person name="Dvorak J."/>
        </authorList>
    </citation>
    <scope>NUCLEOTIDE SEQUENCE [LARGE SCALE GENOMIC DNA]</scope>
    <source>
        <strain evidence="6">cv. AL8/78</strain>
    </source>
</reference>
<dbReference type="Pfam" id="PF00641">
    <property type="entry name" value="Zn_ribbon_RanBP"/>
    <property type="match status" value="1"/>
</dbReference>
<evidence type="ECO:0000313" key="7">
    <source>
        <dbReference type="Proteomes" id="UP000015105"/>
    </source>
</evidence>
<evidence type="ECO:0000256" key="2">
    <source>
        <dbReference type="ARBA" id="ARBA00022771"/>
    </source>
</evidence>
<dbReference type="Gramene" id="AET2Gv21033000.5">
    <property type="protein sequence ID" value="AET2Gv21033000.5"/>
    <property type="gene ID" value="AET2Gv21033000"/>
</dbReference>
<dbReference type="InterPro" id="IPR001876">
    <property type="entry name" value="Znf_RanBP2"/>
</dbReference>
<evidence type="ECO:0000313" key="6">
    <source>
        <dbReference type="EnsemblPlants" id="AET2Gv21033000.5"/>
    </source>
</evidence>
<organism evidence="6 7">
    <name type="scientific">Aegilops tauschii subsp. strangulata</name>
    <name type="common">Goatgrass</name>
    <dbReference type="NCBI Taxonomy" id="200361"/>
    <lineage>
        <taxon>Eukaryota</taxon>
        <taxon>Viridiplantae</taxon>
        <taxon>Streptophyta</taxon>
        <taxon>Embryophyta</taxon>
        <taxon>Tracheophyta</taxon>
        <taxon>Spermatophyta</taxon>
        <taxon>Magnoliopsida</taxon>
        <taxon>Liliopsida</taxon>
        <taxon>Poales</taxon>
        <taxon>Poaceae</taxon>
        <taxon>BOP clade</taxon>
        <taxon>Pooideae</taxon>
        <taxon>Triticodae</taxon>
        <taxon>Triticeae</taxon>
        <taxon>Triticinae</taxon>
        <taxon>Aegilops</taxon>
    </lineage>
</organism>
<dbReference type="Proteomes" id="UP000015105">
    <property type="component" value="Chromosome 2D"/>
</dbReference>
<keyword evidence="2 4" id="KW-0863">Zinc-finger</keyword>
<dbReference type="PROSITE" id="PS01358">
    <property type="entry name" value="ZF_RANBP2_1"/>
    <property type="match status" value="1"/>
</dbReference>
<reference evidence="6" key="5">
    <citation type="journal article" date="2021" name="G3 (Bethesda)">
        <title>Aegilops tauschii genome assembly Aet v5.0 features greater sequence contiguity and improved annotation.</title>
        <authorList>
            <person name="Wang L."/>
            <person name="Zhu T."/>
            <person name="Rodriguez J.C."/>
            <person name="Deal K.R."/>
            <person name="Dubcovsky J."/>
            <person name="McGuire P.E."/>
            <person name="Lux T."/>
            <person name="Spannagl M."/>
            <person name="Mayer K.F.X."/>
            <person name="Baldrich P."/>
            <person name="Meyers B.C."/>
            <person name="Huo N."/>
            <person name="Gu Y.Q."/>
            <person name="Zhou H."/>
            <person name="Devos K.M."/>
            <person name="Bennetzen J.L."/>
            <person name="Unver T."/>
            <person name="Budak H."/>
            <person name="Gulick P.J."/>
            <person name="Galiba G."/>
            <person name="Kalapos B."/>
            <person name="Nelson D.R."/>
            <person name="Li P."/>
            <person name="You F.M."/>
            <person name="Luo M.C."/>
            <person name="Dvorak J."/>
        </authorList>
    </citation>
    <scope>NUCLEOTIDE SEQUENCE [LARGE SCALE GENOMIC DNA]</scope>
    <source>
        <strain evidence="6">cv. AL8/78</strain>
    </source>
</reference>
<dbReference type="AlphaFoldDB" id="A0A453CZY4"/>
<evidence type="ECO:0000256" key="4">
    <source>
        <dbReference type="PROSITE-ProRule" id="PRU00322"/>
    </source>
</evidence>
<evidence type="ECO:0000256" key="1">
    <source>
        <dbReference type="ARBA" id="ARBA00022723"/>
    </source>
</evidence>
<evidence type="ECO:0000259" key="5">
    <source>
        <dbReference type="PROSITE" id="PS50199"/>
    </source>
</evidence>
<dbReference type="Gene3D" id="4.10.1060.10">
    <property type="entry name" value="Zinc finger, RanBP2-type"/>
    <property type="match status" value="1"/>
</dbReference>